<proteinExistence type="predicted"/>
<organism evidence="1 2">
    <name type="scientific">Stenotrophomonas maltophilia</name>
    <name type="common">Pseudomonas maltophilia</name>
    <name type="synonym">Xanthomonas maltophilia</name>
    <dbReference type="NCBI Taxonomy" id="40324"/>
    <lineage>
        <taxon>Bacteria</taxon>
        <taxon>Pseudomonadati</taxon>
        <taxon>Pseudomonadota</taxon>
        <taxon>Gammaproteobacteria</taxon>
        <taxon>Lysobacterales</taxon>
        <taxon>Lysobacteraceae</taxon>
        <taxon>Stenotrophomonas</taxon>
        <taxon>Stenotrophomonas maltophilia group</taxon>
    </lineage>
</organism>
<dbReference type="NCBIfam" id="TIGR04509">
    <property type="entry name" value="mod_pep_NH_fam"/>
    <property type="match status" value="1"/>
</dbReference>
<evidence type="ECO:0000313" key="1">
    <source>
        <dbReference type="EMBL" id="RTQ89498.1"/>
    </source>
</evidence>
<gene>
    <name evidence="1" type="ORF">EKL94_09670</name>
</gene>
<reference evidence="1 2" key="1">
    <citation type="submission" date="2018-12" db="EMBL/GenBank/DDBJ databases">
        <authorList>
            <person name="Kartti S."/>
            <person name="Manni A."/>
            <person name="Chemao El Fihri M.W."/>
            <person name="Laamarti M."/>
            <person name="Temsamani L."/>
            <person name="El Jamali J.E."/>
            <person name="Ouadghiri M."/>
            <person name="Ibrahimi A."/>
            <person name="Filati-Maltouf A."/>
        </authorList>
    </citation>
    <scope>NUCLEOTIDE SEQUENCE [LARGE SCALE GENOMIC DNA]</scope>
    <source>
        <strain evidence="1 2">MDMC339</strain>
    </source>
</reference>
<evidence type="ECO:0000313" key="2">
    <source>
        <dbReference type="Proteomes" id="UP000271705"/>
    </source>
</evidence>
<comment type="caution">
    <text evidence="1">The sequence shown here is derived from an EMBL/GenBank/DDBJ whole genome shotgun (WGS) entry which is preliminary data.</text>
</comment>
<dbReference type="InterPro" id="IPR030976">
    <property type="entry name" value="Mod_pep_NH_fam"/>
</dbReference>
<sequence length="94" mass="9485">MSTSDKTLLTAAQAAQVLSLLQSDDGFRSAFAASPSLALQGLGIAPNADGSMCAPVNALASKEAFAATAEALNQHLQSCGAFVLPHFFEAGADS</sequence>
<protein>
    <submittedName>
        <fullName evidence="1">Putative modified peptide</fullName>
    </submittedName>
</protein>
<dbReference type="AlphaFoldDB" id="A0A3S0HWT4"/>
<name>A0A3S0HWT4_STEMA</name>
<dbReference type="RefSeq" id="WP_126928921.1">
    <property type="nucleotide sequence ID" value="NZ_RXLZ01000023.1"/>
</dbReference>
<accession>A0A3S0HWT4</accession>
<dbReference type="EMBL" id="RXLZ01000023">
    <property type="protein sequence ID" value="RTQ89498.1"/>
    <property type="molecule type" value="Genomic_DNA"/>
</dbReference>
<dbReference type="Proteomes" id="UP000271705">
    <property type="component" value="Unassembled WGS sequence"/>
</dbReference>